<dbReference type="CDD" id="cd18436">
    <property type="entry name" value="BRCT_BRC1_like_rpt2"/>
    <property type="match status" value="1"/>
</dbReference>
<dbReference type="FunFam" id="3.40.50.10190:FF:000048">
    <property type="entry name" value="DNA repair protein Rtt107"/>
    <property type="match status" value="1"/>
</dbReference>
<name>A0AAN6S588_9PEZI</name>
<dbReference type="Proteomes" id="UP001303473">
    <property type="component" value="Unassembled WGS sequence"/>
</dbReference>
<dbReference type="InterPro" id="IPR053036">
    <property type="entry name" value="CellCycle_DNARepair_Reg"/>
</dbReference>
<feature type="domain" description="BRCT" evidence="2">
    <location>
        <begin position="7"/>
        <end position="104"/>
    </location>
</feature>
<evidence type="ECO:0000313" key="4">
    <source>
        <dbReference type="Proteomes" id="UP001303473"/>
    </source>
</evidence>
<dbReference type="CDD" id="cd18437">
    <property type="entry name" value="BRCT_BRC1_like_rpt3"/>
    <property type="match status" value="1"/>
</dbReference>
<dbReference type="PANTHER" id="PTHR47667:SF1">
    <property type="entry name" value="REGULATOR OF TY1 TRANSPOSITION PROTEIN 107"/>
    <property type="match status" value="1"/>
</dbReference>
<dbReference type="FunFam" id="3.40.50.10190:FF:000066">
    <property type="entry name" value="BRCT domain protein (Eurofung)"/>
    <property type="match status" value="1"/>
</dbReference>
<dbReference type="Pfam" id="PF12738">
    <property type="entry name" value="PTCB-BRCT"/>
    <property type="match status" value="1"/>
</dbReference>
<protein>
    <recommendedName>
        <fullName evidence="2">BRCT domain-containing protein</fullName>
    </recommendedName>
</protein>
<keyword evidence="4" id="KW-1185">Reference proteome</keyword>
<dbReference type="CDD" id="cd18439">
    <property type="entry name" value="BRCT_BRC1_like_rpt6"/>
    <property type="match status" value="1"/>
</dbReference>
<sequence>MAEQREKAPGLLDQCLIAFVQSKSLSAAMIAQLSETVRDHGAEVLEPDRKGKIRIPQATHIVSNTIDFDQYAEAQAMMIPVVNTTWIKTTVARGKVAQVRPYSPDPRMIFSSVILACADIPDTDKEAIIGATMALGGMESKDLTRQCTHICALSMDHPKCIEAQSKHPKCKIVLPHWFDDCFRLGKRIDEGPYLLPDPEILRKGPEEEVDIPASQQLEGATSAIPNTTLSAEGTAREKLVVFAQKKLMLSSDLPINARLRKILTDLIKSGGGEVVESVANCDMFICQYRDGENYVKAAQNGKDVGNLAWLYHLIVHNEWTSPFRRLLHYPIPRNGIPGFKDMKITLSNYGGDARIYLENLITASGATFTKTMKTDNTHLITARMHSEKCEAAKDWNIEIVNHLWIEESYAKCQVQSLTDPKYRHFPLRTNLGEVIGQTFLDERKLHVMFYPGGEEALSTSGKRKRKINDDAQENVYAVPTKAGKEKDVNVRKDSVSVSTAPKGKPKAADNFATPAKGRHVRTGKENNTPSIVSSGGRSAKAQALSKLQDMAPDIALYEKEKKRSTKDGHGPWGGKRAADQIDNDRSTKNSSPTRAQPEEEDEEEHEAKRPSKRAKPSAPVEMRICLTGFKRWLGDKSKEDTERRKLRSMGIQIVQDNVPSDYLAAPHMVRTMKFLRCLARGAEVLNSSFITTCLETGKVPDIEDHKLKDTENEKRFGVSIETAVARARQNRGRLLWGVPIYCTTDIKNGVDSYKTIAEANGAIFKVYRARSGTTIKPTTAEEDGNAPPEPVYLLTSPSPAEKLLWPKFEEMAKNGNMEPRIVVSDWLLDVAMKQELSFDPKYLAARYFAENPS</sequence>
<dbReference type="Pfam" id="PF16770">
    <property type="entry name" value="RTT107_BRCT_5"/>
    <property type="match status" value="1"/>
</dbReference>
<evidence type="ECO:0000256" key="1">
    <source>
        <dbReference type="SAM" id="MobiDB-lite"/>
    </source>
</evidence>
<feature type="domain" description="BRCT" evidence="2">
    <location>
        <begin position="105"/>
        <end position="195"/>
    </location>
</feature>
<dbReference type="AlphaFoldDB" id="A0AAN6S588"/>
<dbReference type="GO" id="GO:0005634">
    <property type="term" value="C:nucleus"/>
    <property type="evidence" value="ECO:0007669"/>
    <property type="project" value="TreeGrafter"/>
</dbReference>
<dbReference type="SUPFAM" id="SSF52113">
    <property type="entry name" value="BRCT domain"/>
    <property type="match status" value="4"/>
</dbReference>
<gene>
    <name evidence="3" type="ORF">QBC46DRAFT_382059</name>
</gene>
<dbReference type="EMBL" id="MU853781">
    <property type="protein sequence ID" value="KAK3941612.1"/>
    <property type="molecule type" value="Genomic_DNA"/>
</dbReference>
<dbReference type="PROSITE" id="PS50172">
    <property type="entry name" value="BRCT"/>
    <property type="match status" value="3"/>
</dbReference>
<dbReference type="GO" id="GO:0035361">
    <property type="term" value="C:Cul8-RING ubiquitin ligase complex"/>
    <property type="evidence" value="ECO:0007669"/>
    <property type="project" value="TreeGrafter"/>
</dbReference>
<feature type="domain" description="BRCT" evidence="2">
    <location>
        <begin position="339"/>
        <end position="411"/>
    </location>
</feature>
<dbReference type="PANTHER" id="PTHR47667">
    <property type="entry name" value="REGULATOR OF TY1 TRANSPOSITION PROTEIN 107"/>
    <property type="match status" value="1"/>
</dbReference>
<evidence type="ECO:0000313" key="3">
    <source>
        <dbReference type="EMBL" id="KAK3941612.1"/>
    </source>
</evidence>
<evidence type="ECO:0000259" key="2">
    <source>
        <dbReference type="PROSITE" id="PS50172"/>
    </source>
</evidence>
<feature type="region of interest" description="Disordered" evidence="1">
    <location>
        <begin position="560"/>
        <end position="619"/>
    </location>
</feature>
<feature type="compositionally biased region" description="Basic and acidic residues" evidence="1">
    <location>
        <begin position="576"/>
        <end position="587"/>
    </location>
</feature>
<dbReference type="CDD" id="cd17743">
    <property type="entry name" value="BRCT_BRC1_like_rpt5"/>
    <property type="match status" value="1"/>
</dbReference>
<comment type="caution">
    <text evidence="3">The sequence shown here is derived from an EMBL/GenBank/DDBJ whole genome shotgun (WGS) entry which is preliminary data.</text>
</comment>
<feature type="compositionally biased region" description="Basic and acidic residues" evidence="1">
    <location>
        <begin position="485"/>
        <end position="494"/>
    </location>
</feature>
<reference evidence="4" key="1">
    <citation type="journal article" date="2023" name="Mol. Phylogenet. Evol.">
        <title>Genome-scale phylogeny and comparative genomics of the fungal order Sordariales.</title>
        <authorList>
            <person name="Hensen N."/>
            <person name="Bonometti L."/>
            <person name="Westerberg I."/>
            <person name="Brannstrom I.O."/>
            <person name="Guillou S."/>
            <person name="Cros-Aarteil S."/>
            <person name="Calhoun S."/>
            <person name="Haridas S."/>
            <person name="Kuo A."/>
            <person name="Mondo S."/>
            <person name="Pangilinan J."/>
            <person name="Riley R."/>
            <person name="LaButti K."/>
            <person name="Andreopoulos B."/>
            <person name="Lipzen A."/>
            <person name="Chen C."/>
            <person name="Yan M."/>
            <person name="Daum C."/>
            <person name="Ng V."/>
            <person name="Clum A."/>
            <person name="Steindorff A."/>
            <person name="Ohm R.A."/>
            <person name="Martin F."/>
            <person name="Silar P."/>
            <person name="Natvig D.O."/>
            <person name="Lalanne C."/>
            <person name="Gautier V."/>
            <person name="Ament-Velasquez S.L."/>
            <person name="Kruys A."/>
            <person name="Hutchinson M.I."/>
            <person name="Powell A.J."/>
            <person name="Barry K."/>
            <person name="Miller A.N."/>
            <person name="Grigoriev I.V."/>
            <person name="Debuchy R."/>
            <person name="Gladieux P."/>
            <person name="Hiltunen Thoren M."/>
            <person name="Johannesson H."/>
        </authorList>
    </citation>
    <scope>NUCLEOTIDE SEQUENCE [LARGE SCALE GENOMIC DNA]</scope>
    <source>
        <strain evidence="4">CBS 340.73</strain>
    </source>
</reference>
<feature type="compositionally biased region" description="Polar residues" evidence="1">
    <location>
        <begin position="525"/>
        <end position="536"/>
    </location>
</feature>
<dbReference type="GO" id="GO:1990683">
    <property type="term" value="P:DNA double-strand break attachment to nuclear envelope"/>
    <property type="evidence" value="ECO:0007669"/>
    <property type="project" value="TreeGrafter"/>
</dbReference>
<dbReference type="CDD" id="cd18438">
    <property type="entry name" value="BRCT_BRC1_like_rpt4"/>
    <property type="match status" value="1"/>
</dbReference>
<dbReference type="InterPro" id="IPR036420">
    <property type="entry name" value="BRCT_dom_sf"/>
</dbReference>
<feature type="compositionally biased region" description="Basic and acidic residues" evidence="1">
    <location>
        <begin position="560"/>
        <end position="569"/>
    </location>
</feature>
<proteinExistence type="predicted"/>
<organism evidence="3 4">
    <name type="scientific">Diplogelasinospora grovesii</name>
    <dbReference type="NCBI Taxonomy" id="303347"/>
    <lineage>
        <taxon>Eukaryota</taxon>
        <taxon>Fungi</taxon>
        <taxon>Dikarya</taxon>
        <taxon>Ascomycota</taxon>
        <taxon>Pezizomycotina</taxon>
        <taxon>Sordariomycetes</taxon>
        <taxon>Sordariomycetidae</taxon>
        <taxon>Sordariales</taxon>
        <taxon>Diplogelasinosporaceae</taxon>
        <taxon>Diplogelasinospora</taxon>
    </lineage>
</organism>
<accession>A0AAN6S588</accession>
<dbReference type="Gene3D" id="3.40.50.10190">
    <property type="entry name" value="BRCT domain"/>
    <property type="match status" value="5"/>
</dbReference>
<feature type="region of interest" description="Disordered" evidence="1">
    <location>
        <begin position="485"/>
        <end position="544"/>
    </location>
</feature>
<dbReference type="InterPro" id="IPR001357">
    <property type="entry name" value="BRCT_dom"/>
</dbReference>
<dbReference type="GO" id="GO:0006302">
    <property type="term" value="P:double-strand break repair"/>
    <property type="evidence" value="ECO:0007669"/>
    <property type="project" value="TreeGrafter"/>
</dbReference>
<dbReference type="SMART" id="SM00292">
    <property type="entry name" value="BRCT"/>
    <property type="match status" value="5"/>
</dbReference>